<protein>
    <submittedName>
        <fullName evidence="2">Hypothetical_protein</fullName>
    </submittedName>
</protein>
<gene>
    <name evidence="1" type="ORF">HINF_LOCUS15538</name>
    <name evidence="2" type="ORF">HINF_LOCUS3348</name>
</gene>
<sequence>MKSNIQNIPSKLKPNLKSIQVHDIQRMSQNQRSFTIENKQCTESSDDIEIYKAQVLFDIADQINGVIKTIVQQELLNNPNIQQFKLLRDLLIEKKGRVQAAARRYQIAEICEMYAQLEKSLSLKQIKSKKQLNTSSSSTQLTQRESPVVQNRTNVETVQKQVIIDSGINQKSDNLQQLHDNNSDNNNQVNQVFDSDLQNKQEVPPEQKDLDLNIEITNEVEISKEINGPIPEPQIKDPQQNTITLKTNLNSIPERLERIQSGFSENRYKLKPYSKLCSSLEQFKVFNSAQTKSGNEYSEQFGILQEFEEKGDELIQIAAEHKIFVNNLRTTMIVFVK</sequence>
<evidence type="ECO:0000313" key="3">
    <source>
        <dbReference type="Proteomes" id="UP001642409"/>
    </source>
</evidence>
<reference evidence="1" key="1">
    <citation type="submission" date="2023-06" db="EMBL/GenBank/DDBJ databases">
        <authorList>
            <person name="Kurt Z."/>
        </authorList>
    </citation>
    <scope>NUCLEOTIDE SEQUENCE</scope>
</reference>
<keyword evidence="3" id="KW-1185">Reference proteome</keyword>
<proteinExistence type="predicted"/>
<evidence type="ECO:0000313" key="2">
    <source>
        <dbReference type="EMBL" id="CAL5975470.1"/>
    </source>
</evidence>
<dbReference type="Proteomes" id="UP001642409">
    <property type="component" value="Unassembled WGS sequence"/>
</dbReference>
<dbReference type="AlphaFoldDB" id="A0AA86NXL3"/>
<evidence type="ECO:0000313" key="1">
    <source>
        <dbReference type="EMBL" id="CAI9927893.1"/>
    </source>
</evidence>
<accession>A0AA86NXL3</accession>
<name>A0AA86NXL3_9EUKA</name>
<reference evidence="2 3" key="2">
    <citation type="submission" date="2024-07" db="EMBL/GenBank/DDBJ databases">
        <authorList>
            <person name="Akdeniz Z."/>
        </authorList>
    </citation>
    <scope>NUCLEOTIDE SEQUENCE [LARGE SCALE GENOMIC DNA]</scope>
</reference>
<organism evidence="1">
    <name type="scientific">Hexamita inflata</name>
    <dbReference type="NCBI Taxonomy" id="28002"/>
    <lineage>
        <taxon>Eukaryota</taxon>
        <taxon>Metamonada</taxon>
        <taxon>Diplomonadida</taxon>
        <taxon>Hexamitidae</taxon>
        <taxon>Hexamitinae</taxon>
        <taxon>Hexamita</taxon>
    </lineage>
</organism>
<comment type="caution">
    <text evidence="1">The sequence shown here is derived from an EMBL/GenBank/DDBJ whole genome shotgun (WGS) entry which is preliminary data.</text>
</comment>
<dbReference type="EMBL" id="CAXDID020000006">
    <property type="protein sequence ID" value="CAL5975470.1"/>
    <property type="molecule type" value="Genomic_DNA"/>
</dbReference>
<dbReference type="EMBL" id="CATOUU010000386">
    <property type="protein sequence ID" value="CAI9927893.1"/>
    <property type="molecule type" value="Genomic_DNA"/>
</dbReference>